<proteinExistence type="predicted"/>
<dbReference type="EMBL" id="CM045765">
    <property type="protein sequence ID" value="KAI7999371.1"/>
    <property type="molecule type" value="Genomic_DNA"/>
</dbReference>
<gene>
    <name evidence="1" type="ORF">LOK49_LG09G00006</name>
</gene>
<comment type="caution">
    <text evidence="1">The sequence shown here is derived from an EMBL/GenBank/DDBJ whole genome shotgun (WGS) entry which is preliminary data.</text>
</comment>
<dbReference type="Proteomes" id="UP001060215">
    <property type="component" value="Chromosome 8"/>
</dbReference>
<organism evidence="1 2">
    <name type="scientific">Camellia lanceoleosa</name>
    <dbReference type="NCBI Taxonomy" id="1840588"/>
    <lineage>
        <taxon>Eukaryota</taxon>
        <taxon>Viridiplantae</taxon>
        <taxon>Streptophyta</taxon>
        <taxon>Embryophyta</taxon>
        <taxon>Tracheophyta</taxon>
        <taxon>Spermatophyta</taxon>
        <taxon>Magnoliopsida</taxon>
        <taxon>eudicotyledons</taxon>
        <taxon>Gunneridae</taxon>
        <taxon>Pentapetalae</taxon>
        <taxon>asterids</taxon>
        <taxon>Ericales</taxon>
        <taxon>Theaceae</taxon>
        <taxon>Camellia</taxon>
    </lineage>
</organism>
<sequence>MKKKIVMKVEMRCQKCRTKALQVAAKAHGVESLELEGEEKDKVVVIGDGVDAVELAKSLRKKGRAGHQEPEFLRLQSFSSPLLSKAL</sequence>
<evidence type="ECO:0000313" key="1">
    <source>
        <dbReference type="EMBL" id="KAI7999371.1"/>
    </source>
</evidence>
<evidence type="ECO:0000313" key="2">
    <source>
        <dbReference type="Proteomes" id="UP001060215"/>
    </source>
</evidence>
<accession>A0ACC0GE13</accession>
<protein>
    <submittedName>
        <fullName evidence="1">Disease resistance protein RGA5</fullName>
    </submittedName>
</protein>
<reference evidence="1 2" key="1">
    <citation type="journal article" date="2022" name="Plant J.">
        <title>Chromosome-level genome of Camellia lanceoleosa provides a valuable resource for understanding genome evolution and self-incompatibility.</title>
        <authorList>
            <person name="Gong W."/>
            <person name="Xiao S."/>
            <person name="Wang L."/>
            <person name="Liao Z."/>
            <person name="Chang Y."/>
            <person name="Mo W."/>
            <person name="Hu G."/>
            <person name="Li W."/>
            <person name="Zhao G."/>
            <person name="Zhu H."/>
            <person name="Hu X."/>
            <person name="Ji K."/>
            <person name="Xiang X."/>
            <person name="Song Q."/>
            <person name="Yuan D."/>
            <person name="Jin S."/>
            <person name="Zhang L."/>
        </authorList>
    </citation>
    <scope>NUCLEOTIDE SEQUENCE [LARGE SCALE GENOMIC DNA]</scope>
    <source>
        <strain evidence="1">SQ_2022a</strain>
    </source>
</reference>
<name>A0ACC0GE13_9ERIC</name>
<keyword evidence="2" id="KW-1185">Reference proteome</keyword>